<sequence>MEQALRFPARSGDDNRVRGASVSLTNLVKSYGGVTAVAGVSLDIRSGEFLTLLGPSGCGKTTTLMMIAGFESPSIGDIAIDGASVTAMPPYRRNIGMVFQNYALFPHLTAAENIGFSLKQRGVPKAERARLVSEALELVQLSTYGERYPRQLSGGQQQRVAVARAIVFKPRLLLMDEPLGALDKKLREDLQIEMRRLHAELGITFILVTHDQDEALIMSDRIAVMNEGKIAQIGRPVDLYDRPCNRFVAGFIGQSNFLPAVVCGLEGDVVVTKCQGVLVRAVTSQRPAIGAEVSVTIRPERLRFADSTTERASSANCLNVTVTEAVFAGERWRYVLSSDSGGSMVLNEASGAMIRRRAVGESAEITWSVADTILV</sequence>
<comment type="similarity">
    <text evidence="8">Belongs to the ABC transporter superfamily. Spermidine/putrescine importer (TC 3.A.1.11.1) family.</text>
</comment>
<dbReference type="InterPro" id="IPR008995">
    <property type="entry name" value="Mo/tungstate-bd_C_term_dom"/>
</dbReference>
<dbReference type="Gene3D" id="3.40.50.300">
    <property type="entry name" value="P-loop containing nucleotide triphosphate hydrolases"/>
    <property type="match status" value="1"/>
</dbReference>
<evidence type="ECO:0000256" key="1">
    <source>
        <dbReference type="ARBA" id="ARBA00022448"/>
    </source>
</evidence>
<evidence type="ECO:0000313" key="11">
    <source>
        <dbReference type="Proteomes" id="UP000807370"/>
    </source>
</evidence>
<comment type="catalytic activity">
    <reaction evidence="8">
        <text>ATP + H2O + polyamine-[polyamine-binding protein]Side 1 = ADP + phosphate + polyamineSide 2 + [polyamine-binding protein]Side 1.</text>
        <dbReference type="EC" id="7.6.2.11"/>
    </reaction>
</comment>
<dbReference type="Pfam" id="PF00005">
    <property type="entry name" value="ABC_tran"/>
    <property type="match status" value="1"/>
</dbReference>
<keyword evidence="1 8" id="KW-0813">Transport</keyword>
<accession>A0ABS0PGC1</accession>
<dbReference type="InterPro" id="IPR003593">
    <property type="entry name" value="AAA+_ATPase"/>
</dbReference>
<keyword evidence="11" id="KW-1185">Reference proteome</keyword>
<dbReference type="Gene3D" id="2.40.50.100">
    <property type="match status" value="1"/>
</dbReference>
<dbReference type="InterPro" id="IPR017879">
    <property type="entry name" value="PotA_ATP-bd"/>
</dbReference>
<keyword evidence="3 8" id="KW-0547">Nucleotide-binding</keyword>
<evidence type="ECO:0000256" key="3">
    <source>
        <dbReference type="ARBA" id="ARBA00022741"/>
    </source>
</evidence>
<name>A0ABS0PGC1_9BRAD</name>
<dbReference type="InterPro" id="IPR003439">
    <property type="entry name" value="ABC_transporter-like_ATP-bd"/>
</dbReference>
<evidence type="ECO:0000256" key="8">
    <source>
        <dbReference type="RuleBase" id="RU364083"/>
    </source>
</evidence>
<dbReference type="InterPro" id="IPR027417">
    <property type="entry name" value="P-loop_NTPase"/>
</dbReference>
<evidence type="ECO:0000256" key="6">
    <source>
        <dbReference type="ARBA" id="ARBA00023136"/>
    </source>
</evidence>
<dbReference type="PANTHER" id="PTHR42781:SF4">
    <property type="entry name" value="SPERMIDINE_PUTRESCINE IMPORT ATP-BINDING PROTEIN POTA"/>
    <property type="match status" value="1"/>
</dbReference>
<evidence type="ECO:0000256" key="4">
    <source>
        <dbReference type="ARBA" id="ARBA00022840"/>
    </source>
</evidence>
<keyword evidence="6 8" id="KW-0472">Membrane</keyword>
<protein>
    <recommendedName>
        <fullName evidence="8">Spermidine/putrescine import ATP-binding protein PotA</fullName>
        <ecNumber evidence="8">7.6.2.11</ecNumber>
    </recommendedName>
</protein>
<evidence type="ECO:0000256" key="5">
    <source>
        <dbReference type="ARBA" id="ARBA00022967"/>
    </source>
</evidence>
<dbReference type="SUPFAM" id="SSF52540">
    <property type="entry name" value="P-loop containing nucleoside triphosphate hydrolases"/>
    <property type="match status" value="1"/>
</dbReference>
<dbReference type="SMART" id="SM00382">
    <property type="entry name" value="AAA"/>
    <property type="match status" value="1"/>
</dbReference>
<dbReference type="SUPFAM" id="SSF50331">
    <property type="entry name" value="MOP-like"/>
    <property type="match status" value="1"/>
</dbReference>
<keyword evidence="4 8" id="KW-0067">ATP-binding</keyword>
<dbReference type="PROSITE" id="PS00211">
    <property type="entry name" value="ABC_TRANSPORTER_1"/>
    <property type="match status" value="1"/>
</dbReference>
<dbReference type="EMBL" id="JACCHP010000001">
    <property type="protein sequence ID" value="MBH5396241.1"/>
    <property type="molecule type" value="Genomic_DNA"/>
</dbReference>
<gene>
    <name evidence="8" type="primary">potA</name>
    <name evidence="10" type="ORF">HZZ13_00105</name>
</gene>
<evidence type="ECO:0000313" key="10">
    <source>
        <dbReference type="EMBL" id="MBH5396241.1"/>
    </source>
</evidence>
<dbReference type="Proteomes" id="UP000807370">
    <property type="component" value="Unassembled WGS sequence"/>
</dbReference>
<comment type="caution">
    <text evidence="10">The sequence shown here is derived from an EMBL/GenBank/DDBJ whole genome shotgun (WGS) entry which is preliminary data.</text>
</comment>
<dbReference type="EC" id="7.6.2.11" evidence="8"/>
<reference evidence="10 11" key="1">
    <citation type="submission" date="2020-07" db="EMBL/GenBank/DDBJ databases">
        <title>Bradyrhizobium diversity isolated from nodules of indigenous legumes of Western Australia.</title>
        <authorList>
            <person name="Klepa M.S."/>
        </authorList>
    </citation>
    <scope>NUCLEOTIDE SEQUENCE [LARGE SCALE GENOMIC DNA]</scope>
    <source>
        <strain evidence="10 11">CNPSo 4010</strain>
    </source>
</reference>
<keyword evidence="2 8" id="KW-1003">Cell membrane</keyword>
<evidence type="ECO:0000256" key="2">
    <source>
        <dbReference type="ARBA" id="ARBA00022475"/>
    </source>
</evidence>
<dbReference type="CDD" id="cd03300">
    <property type="entry name" value="ABC_PotA_N"/>
    <property type="match status" value="1"/>
</dbReference>
<proteinExistence type="inferred from homology"/>
<dbReference type="InterPro" id="IPR005893">
    <property type="entry name" value="PotA-like"/>
</dbReference>
<dbReference type="InterPro" id="IPR017871">
    <property type="entry name" value="ABC_transporter-like_CS"/>
</dbReference>
<organism evidence="10 11">
    <name type="scientific">Bradyrhizobium agreste</name>
    <dbReference type="NCBI Taxonomy" id="2751811"/>
    <lineage>
        <taxon>Bacteria</taxon>
        <taxon>Pseudomonadati</taxon>
        <taxon>Pseudomonadota</taxon>
        <taxon>Alphaproteobacteria</taxon>
        <taxon>Hyphomicrobiales</taxon>
        <taxon>Nitrobacteraceae</taxon>
        <taxon>Bradyrhizobium</taxon>
    </lineage>
</organism>
<feature type="domain" description="ABC transporter" evidence="9">
    <location>
        <begin position="22"/>
        <end position="252"/>
    </location>
</feature>
<dbReference type="InterPro" id="IPR050093">
    <property type="entry name" value="ABC_SmlMolc_Importer"/>
</dbReference>
<comment type="subunit">
    <text evidence="8">The complex is composed of two ATP-binding proteins (PotA), two transmembrane proteins (PotB and PotC) and a solute-binding protein (PotD).</text>
</comment>
<dbReference type="PROSITE" id="PS50893">
    <property type="entry name" value="ABC_TRANSPORTER_2"/>
    <property type="match status" value="1"/>
</dbReference>
<evidence type="ECO:0000256" key="7">
    <source>
        <dbReference type="ARBA" id="ARBA00024722"/>
    </source>
</evidence>
<dbReference type="NCBIfam" id="TIGR01187">
    <property type="entry name" value="potA"/>
    <property type="match status" value="1"/>
</dbReference>
<dbReference type="GO" id="GO:0005524">
    <property type="term" value="F:ATP binding"/>
    <property type="evidence" value="ECO:0007669"/>
    <property type="project" value="UniProtKB-KW"/>
</dbReference>
<keyword evidence="5 8" id="KW-1278">Translocase</keyword>
<comment type="function">
    <text evidence="8">Part of the ABC transporter complex PotABCD involved in spermidine/putrescine import. Responsible for energy coupling to the transport system.</text>
</comment>
<dbReference type="PANTHER" id="PTHR42781">
    <property type="entry name" value="SPERMIDINE/PUTRESCINE IMPORT ATP-BINDING PROTEIN POTA"/>
    <property type="match status" value="1"/>
</dbReference>
<comment type="function">
    <text evidence="7">Involved in beta-(1--&gt;2)glucan export. Transmembrane domains (TMD) form a pore in the inner membrane and the ATP-binding domain (NBD) is responsible for energy generation.</text>
</comment>
<dbReference type="Pfam" id="PF08402">
    <property type="entry name" value="TOBE_2"/>
    <property type="match status" value="1"/>
</dbReference>
<evidence type="ECO:0000259" key="9">
    <source>
        <dbReference type="PROSITE" id="PS50893"/>
    </source>
</evidence>
<dbReference type="InterPro" id="IPR013611">
    <property type="entry name" value="Transp-assoc_OB_typ2"/>
</dbReference>